<organism evidence="2 3">
    <name type="scientific">Magnaporthiopsis poae (strain ATCC 64411 / 73-15)</name>
    <name type="common">Kentucky bluegrass fungus</name>
    <name type="synonym">Magnaporthe poae</name>
    <dbReference type="NCBI Taxonomy" id="644358"/>
    <lineage>
        <taxon>Eukaryota</taxon>
        <taxon>Fungi</taxon>
        <taxon>Dikarya</taxon>
        <taxon>Ascomycota</taxon>
        <taxon>Pezizomycotina</taxon>
        <taxon>Sordariomycetes</taxon>
        <taxon>Sordariomycetidae</taxon>
        <taxon>Magnaporthales</taxon>
        <taxon>Magnaporthaceae</taxon>
        <taxon>Magnaporthiopsis</taxon>
    </lineage>
</organism>
<sequence length="108" mass="12094">MQHTVMGLDSCGPLGEREEAQKKRWCNSRRARGGGTLETLLVANNMGRADSEVYPGGGRHSGYTERTYTLSPRPSVFAFFCFLLHFAAQQCCRLLHWTISTSSNTQHN</sequence>
<protein>
    <submittedName>
        <fullName evidence="1 2">Uncharacterized protein</fullName>
    </submittedName>
</protein>
<dbReference type="Proteomes" id="UP000011715">
    <property type="component" value="Unassembled WGS sequence"/>
</dbReference>
<dbReference type="EMBL" id="GL876975">
    <property type="protein sequence ID" value="KLU90538.1"/>
    <property type="molecule type" value="Genomic_DNA"/>
</dbReference>
<evidence type="ECO:0000313" key="2">
    <source>
        <dbReference type="EnsemblFungi" id="MAPG_10391T0"/>
    </source>
</evidence>
<evidence type="ECO:0000313" key="3">
    <source>
        <dbReference type="Proteomes" id="UP000011715"/>
    </source>
</evidence>
<reference evidence="3" key="2">
    <citation type="submission" date="2010-05" db="EMBL/GenBank/DDBJ databases">
        <title>The genome sequence of Magnaporthe poae strain ATCC 64411.</title>
        <authorList>
            <person name="Ma L.-J."/>
            <person name="Dead R."/>
            <person name="Young S."/>
            <person name="Zeng Q."/>
            <person name="Koehrsen M."/>
            <person name="Alvarado L."/>
            <person name="Berlin A."/>
            <person name="Chapman S.B."/>
            <person name="Chen Z."/>
            <person name="Freedman E."/>
            <person name="Gellesch M."/>
            <person name="Goldberg J."/>
            <person name="Griggs A."/>
            <person name="Gujja S."/>
            <person name="Heilman E.R."/>
            <person name="Heiman D."/>
            <person name="Hepburn T."/>
            <person name="Howarth C."/>
            <person name="Jen D."/>
            <person name="Larson L."/>
            <person name="Mehta T."/>
            <person name="Neiman D."/>
            <person name="Pearson M."/>
            <person name="Roberts A."/>
            <person name="Saif S."/>
            <person name="Shea T."/>
            <person name="Shenoy N."/>
            <person name="Sisk P."/>
            <person name="Stolte C."/>
            <person name="Sykes S."/>
            <person name="Walk T."/>
            <person name="White J."/>
            <person name="Yandava C."/>
            <person name="Haas B."/>
            <person name="Nusbaum C."/>
            <person name="Birren B."/>
        </authorList>
    </citation>
    <scope>NUCLEOTIDE SEQUENCE [LARGE SCALE GENOMIC DNA]</scope>
    <source>
        <strain evidence="3">ATCC 64411 / 73-15</strain>
    </source>
</reference>
<reference evidence="2" key="4">
    <citation type="journal article" date="2015" name="G3 (Bethesda)">
        <title>Genome sequences of three phytopathogenic species of the Magnaporthaceae family of fungi.</title>
        <authorList>
            <person name="Okagaki L.H."/>
            <person name="Nunes C.C."/>
            <person name="Sailsbery J."/>
            <person name="Clay B."/>
            <person name="Brown D."/>
            <person name="John T."/>
            <person name="Oh Y."/>
            <person name="Young N."/>
            <person name="Fitzgerald M."/>
            <person name="Haas B.J."/>
            <person name="Zeng Q."/>
            <person name="Young S."/>
            <person name="Adiconis X."/>
            <person name="Fan L."/>
            <person name="Levin J.Z."/>
            <person name="Mitchell T.K."/>
            <person name="Okubara P.A."/>
            <person name="Farman M.L."/>
            <person name="Kohn L.M."/>
            <person name="Birren B."/>
            <person name="Ma L.-J."/>
            <person name="Dean R.A."/>
        </authorList>
    </citation>
    <scope>NUCLEOTIDE SEQUENCE</scope>
    <source>
        <strain evidence="2">ATCC 64411 / 73-15</strain>
    </source>
</reference>
<dbReference type="AlphaFoldDB" id="A0A0C4ECG7"/>
<reference evidence="1" key="1">
    <citation type="submission" date="2010-05" db="EMBL/GenBank/DDBJ databases">
        <title>The Genome Sequence of Magnaporthe poae strain ATCC 64411.</title>
        <authorList>
            <consortium name="The Broad Institute Genome Sequencing Platform"/>
            <consortium name="Broad Institute Genome Sequencing Center for Infectious Disease"/>
            <person name="Ma L.-J."/>
            <person name="Dead R."/>
            <person name="Young S."/>
            <person name="Zeng Q."/>
            <person name="Koehrsen M."/>
            <person name="Alvarado L."/>
            <person name="Berlin A."/>
            <person name="Chapman S.B."/>
            <person name="Chen Z."/>
            <person name="Freedman E."/>
            <person name="Gellesch M."/>
            <person name="Goldberg J."/>
            <person name="Griggs A."/>
            <person name="Gujja S."/>
            <person name="Heilman E.R."/>
            <person name="Heiman D."/>
            <person name="Hepburn T."/>
            <person name="Howarth C."/>
            <person name="Jen D."/>
            <person name="Larson L."/>
            <person name="Mehta T."/>
            <person name="Neiman D."/>
            <person name="Pearson M."/>
            <person name="Roberts A."/>
            <person name="Saif S."/>
            <person name="Shea T."/>
            <person name="Shenoy N."/>
            <person name="Sisk P."/>
            <person name="Stolte C."/>
            <person name="Sykes S."/>
            <person name="Walk T."/>
            <person name="White J."/>
            <person name="Yandava C."/>
            <person name="Haas B."/>
            <person name="Nusbaum C."/>
            <person name="Birren B."/>
        </authorList>
    </citation>
    <scope>NUCLEOTIDE SEQUENCE</scope>
    <source>
        <strain evidence="1">ATCC 64411</strain>
    </source>
</reference>
<name>A0A0C4ECG7_MAGP6</name>
<gene>
    <name evidence="1" type="ORF">MAPG_10391</name>
</gene>
<proteinExistence type="predicted"/>
<reference evidence="2" key="5">
    <citation type="submission" date="2015-06" db="UniProtKB">
        <authorList>
            <consortium name="EnsemblFungi"/>
        </authorList>
    </citation>
    <scope>IDENTIFICATION</scope>
    <source>
        <strain evidence="2">ATCC 64411</strain>
    </source>
</reference>
<accession>A0A0C4ECG7</accession>
<reference evidence="1" key="3">
    <citation type="submission" date="2011-03" db="EMBL/GenBank/DDBJ databases">
        <title>Annotation of Magnaporthe poae ATCC 64411.</title>
        <authorList>
            <person name="Ma L.-J."/>
            <person name="Dead R."/>
            <person name="Young S.K."/>
            <person name="Zeng Q."/>
            <person name="Gargeya S."/>
            <person name="Fitzgerald M."/>
            <person name="Haas B."/>
            <person name="Abouelleil A."/>
            <person name="Alvarado L."/>
            <person name="Arachchi H.M."/>
            <person name="Berlin A."/>
            <person name="Brown A."/>
            <person name="Chapman S.B."/>
            <person name="Chen Z."/>
            <person name="Dunbar C."/>
            <person name="Freedman E."/>
            <person name="Gearin G."/>
            <person name="Gellesch M."/>
            <person name="Goldberg J."/>
            <person name="Griggs A."/>
            <person name="Gujja S."/>
            <person name="Heiman D."/>
            <person name="Howarth C."/>
            <person name="Larson L."/>
            <person name="Lui A."/>
            <person name="MacDonald P.J.P."/>
            <person name="Mehta T."/>
            <person name="Montmayeur A."/>
            <person name="Murphy C."/>
            <person name="Neiman D."/>
            <person name="Pearson M."/>
            <person name="Priest M."/>
            <person name="Roberts A."/>
            <person name="Saif S."/>
            <person name="Shea T."/>
            <person name="Shenoy N."/>
            <person name="Sisk P."/>
            <person name="Stolte C."/>
            <person name="Sykes S."/>
            <person name="Yandava C."/>
            <person name="Wortman J."/>
            <person name="Nusbaum C."/>
            <person name="Birren B."/>
        </authorList>
    </citation>
    <scope>NUCLEOTIDE SEQUENCE</scope>
    <source>
        <strain evidence="1">ATCC 64411</strain>
    </source>
</reference>
<dbReference type="EnsemblFungi" id="MAPG_10391T0">
    <property type="protein sequence ID" value="MAPG_10391T0"/>
    <property type="gene ID" value="MAPG_10391"/>
</dbReference>
<evidence type="ECO:0000313" key="1">
    <source>
        <dbReference type="EMBL" id="KLU90538.1"/>
    </source>
</evidence>
<dbReference type="VEuPathDB" id="FungiDB:MAPG_10391"/>
<keyword evidence="3" id="KW-1185">Reference proteome</keyword>
<dbReference type="EMBL" id="ADBL01002325">
    <property type="status" value="NOT_ANNOTATED_CDS"/>
    <property type="molecule type" value="Genomic_DNA"/>
</dbReference>